<dbReference type="SUPFAM" id="SSF51316">
    <property type="entry name" value="Mss4-like"/>
    <property type="match status" value="1"/>
</dbReference>
<name>A0A6A6PZD7_9PEZI</name>
<sequence>MPFVCTDHCNDCRRATGALLPFWLLCPTDMISISLVQKSSELEDGRLDTSRVPRGPWISALDVFLAKGPVEDTYLSFFASSPDRRRSFCQRCGTMFAFCAFPTPDFIKFPMLDLLLGTIDRYILEERFLSPERQLHWQTGIDWIREFSKDGLEGVPVYLTSNVATSMALTK</sequence>
<keyword evidence="2" id="KW-1185">Reference proteome</keyword>
<evidence type="ECO:0000313" key="2">
    <source>
        <dbReference type="Proteomes" id="UP000799767"/>
    </source>
</evidence>
<dbReference type="GeneID" id="54470166"/>
<gene>
    <name evidence="1" type="ORF">BDY17DRAFT_107251</name>
</gene>
<evidence type="ECO:0008006" key="3">
    <source>
        <dbReference type="Google" id="ProtNLM"/>
    </source>
</evidence>
<dbReference type="OrthoDB" id="5422068at2759"/>
<protein>
    <recommendedName>
        <fullName evidence="3">Mss4-like protein</fullName>
    </recommendedName>
</protein>
<dbReference type="Proteomes" id="UP000799767">
    <property type="component" value="Unassembled WGS sequence"/>
</dbReference>
<dbReference type="InterPro" id="IPR011057">
    <property type="entry name" value="Mss4-like_sf"/>
</dbReference>
<organism evidence="1 2">
    <name type="scientific">Neohortaea acidophila</name>
    <dbReference type="NCBI Taxonomy" id="245834"/>
    <lineage>
        <taxon>Eukaryota</taxon>
        <taxon>Fungi</taxon>
        <taxon>Dikarya</taxon>
        <taxon>Ascomycota</taxon>
        <taxon>Pezizomycotina</taxon>
        <taxon>Dothideomycetes</taxon>
        <taxon>Dothideomycetidae</taxon>
        <taxon>Mycosphaerellales</taxon>
        <taxon>Teratosphaeriaceae</taxon>
        <taxon>Neohortaea</taxon>
    </lineage>
</organism>
<proteinExistence type="predicted"/>
<dbReference type="RefSeq" id="XP_033592137.1">
    <property type="nucleotide sequence ID" value="XM_033729164.1"/>
</dbReference>
<dbReference type="Gene3D" id="3.90.1590.10">
    <property type="entry name" value="glutathione-dependent formaldehyde- activating enzyme (gfa)"/>
    <property type="match status" value="1"/>
</dbReference>
<dbReference type="EMBL" id="MU001633">
    <property type="protein sequence ID" value="KAF2485568.1"/>
    <property type="molecule type" value="Genomic_DNA"/>
</dbReference>
<evidence type="ECO:0000313" key="1">
    <source>
        <dbReference type="EMBL" id="KAF2485568.1"/>
    </source>
</evidence>
<reference evidence="1" key="1">
    <citation type="journal article" date="2020" name="Stud. Mycol.">
        <title>101 Dothideomycetes genomes: a test case for predicting lifestyles and emergence of pathogens.</title>
        <authorList>
            <person name="Haridas S."/>
            <person name="Albert R."/>
            <person name="Binder M."/>
            <person name="Bloem J."/>
            <person name="Labutti K."/>
            <person name="Salamov A."/>
            <person name="Andreopoulos B."/>
            <person name="Baker S."/>
            <person name="Barry K."/>
            <person name="Bills G."/>
            <person name="Bluhm B."/>
            <person name="Cannon C."/>
            <person name="Castanera R."/>
            <person name="Culley D."/>
            <person name="Daum C."/>
            <person name="Ezra D."/>
            <person name="Gonzalez J."/>
            <person name="Henrissat B."/>
            <person name="Kuo A."/>
            <person name="Liang C."/>
            <person name="Lipzen A."/>
            <person name="Lutzoni F."/>
            <person name="Magnuson J."/>
            <person name="Mondo S."/>
            <person name="Nolan M."/>
            <person name="Ohm R."/>
            <person name="Pangilinan J."/>
            <person name="Park H.-J."/>
            <person name="Ramirez L."/>
            <person name="Alfaro M."/>
            <person name="Sun H."/>
            <person name="Tritt A."/>
            <person name="Yoshinaga Y."/>
            <person name="Zwiers L.-H."/>
            <person name="Turgeon B."/>
            <person name="Goodwin S."/>
            <person name="Spatafora J."/>
            <person name="Crous P."/>
            <person name="Grigoriev I."/>
        </authorList>
    </citation>
    <scope>NUCLEOTIDE SEQUENCE</scope>
    <source>
        <strain evidence="1">CBS 113389</strain>
    </source>
</reference>
<accession>A0A6A6PZD7</accession>
<dbReference type="AlphaFoldDB" id="A0A6A6PZD7"/>